<dbReference type="RefSeq" id="WP_052015892.1">
    <property type="nucleotide sequence ID" value="NZ_BAUU01000017.1"/>
</dbReference>
<evidence type="ECO:0000256" key="3">
    <source>
        <dbReference type="ARBA" id="ARBA00012398"/>
    </source>
</evidence>
<dbReference type="Proteomes" id="UP000018895">
    <property type="component" value="Unassembled WGS sequence"/>
</dbReference>
<dbReference type="SUPFAM" id="SSF51703">
    <property type="entry name" value="Cobalamin (vitamin B12)-dependent enzymes"/>
    <property type="match status" value="1"/>
</dbReference>
<evidence type="ECO:0000256" key="1">
    <source>
        <dbReference type="ARBA" id="ARBA00001922"/>
    </source>
</evidence>
<reference evidence="10" key="1">
    <citation type="journal article" date="2014" name="Genome Announc.">
        <title>Draft Genome Sequences of Three Alkaliphilic Bacillus Strains, Bacillus wakoensis JCM 9140T, Bacillus akibai JCM 9157T, and Bacillus hemicellulosilyticus JCM 9152T.</title>
        <authorList>
            <person name="Yuki M."/>
            <person name="Oshima K."/>
            <person name="Suda W."/>
            <person name="Oshida Y."/>
            <person name="Kitamura K."/>
            <person name="Iida T."/>
            <person name="Hattori M."/>
            <person name="Ohkuma M."/>
        </authorList>
    </citation>
    <scope>NUCLEOTIDE SEQUENCE [LARGE SCALE GENOMIC DNA]</scope>
    <source>
        <strain evidence="10">JCM 9152</strain>
    </source>
</reference>
<proteinExistence type="inferred from homology"/>
<dbReference type="PANTHER" id="PTHR48101">
    <property type="entry name" value="METHYLMALONYL-COA MUTASE, MITOCHONDRIAL-RELATED"/>
    <property type="match status" value="1"/>
</dbReference>
<dbReference type="Gene3D" id="3.40.50.280">
    <property type="entry name" value="Cobalamin-binding domain"/>
    <property type="match status" value="1"/>
</dbReference>
<dbReference type="EC" id="5.4.99.2" evidence="3"/>
<keyword evidence="6" id="KW-0413">Isomerase</keyword>
<dbReference type="GO" id="GO:0004494">
    <property type="term" value="F:methylmalonyl-CoA mutase activity"/>
    <property type="evidence" value="ECO:0007669"/>
    <property type="project" value="UniProtKB-EC"/>
</dbReference>
<comment type="caution">
    <text evidence="10">The sequence shown here is derived from an EMBL/GenBank/DDBJ whole genome shotgun (WGS) entry which is preliminary data.</text>
</comment>
<accession>W4QGH0</accession>
<dbReference type="PROSITE" id="PS51332">
    <property type="entry name" value="B12_BINDING"/>
    <property type="match status" value="1"/>
</dbReference>
<dbReference type="STRING" id="1236971.JCM9152_2637"/>
<keyword evidence="7" id="KW-0170">Cobalt</keyword>
<dbReference type="PANTHER" id="PTHR48101:SF4">
    <property type="entry name" value="METHYLMALONYL-COA MUTASE, MITOCHONDRIAL"/>
    <property type="match status" value="1"/>
</dbReference>
<dbReference type="Gene3D" id="3.20.20.240">
    <property type="entry name" value="Methylmalonyl-CoA mutase"/>
    <property type="match status" value="1"/>
</dbReference>
<evidence type="ECO:0000256" key="4">
    <source>
        <dbReference type="ARBA" id="ARBA00022628"/>
    </source>
</evidence>
<dbReference type="OrthoDB" id="9762378at2"/>
<dbReference type="InterPro" id="IPR006098">
    <property type="entry name" value="MMCoA_mutase_a_cat"/>
</dbReference>
<dbReference type="Pfam" id="PF01642">
    <property type="entry name" value="MM_CoA_mutase"/>
    <property type="match status" value="1"/>
</dbReference>
<keyword evidence="11" id="KW-1185">Reference proteome</keyword>
<evidence type="ECO:0000256" key="6">
    <source>
        <dbReference type="ARBA" id="ARBA00023235"/>
    </source>
</evidence>
<keyword evidence="5" id="KW-0479">Metal-binding</keyword>
<dbReference type="InterPro" id="IPR006159">
    <property type="entry name" value="Acid_CoA_mut_C"/>
</dbReference>
<dbReference type="GO" id="GO:0031419">
    <property type="term" value="F:cobalamin binding"/>
    <property type="evidence" value="ECO:0007669"/>
    <property type="project" value="UniProtKB-KW"/>
</dbReference>
<dbReference type="GO" id="GO:0019678">
    <property type="term" value="P:propionate metabolic process, methylmalonyl pathway"/>
    <property type="evidence" value="ECO:0007669"/>
    <property type="project" value="TreeGrafter"/>
</dbReference>
<evidence type="ECO:0000256" key="5">
    <source>
        <dbReference type="ARBA" id="ARBA00022723"/>
    </source>
</evidence>
<dbReference type="GO" id="GO:0046872">
    <property type="term" value="F:metal ion binding"/>
    <property type="evidence" value="ECO:0007669"/>
    <property type="project" value="UniProtKB-KW"/>
</dbReference>
<protein>
    <recommendedName>
        <fullName evidence="3">methylmalonyl-CoA mutase</fullName>
        <ecNumber evidence="3">5.4.99.2</ecNumber>
    </recommendedName>
</protein>
<evidence type="ECO:0000313" key="11">
    <source>
        <dbReference type="Proteomes" id="UP000018895"/>
    </source>
</evidence>
<dbReference type="EMBL" id="BAUU01000017">
    <property type="protein sequence ID" value="GAE31186.1"/>
    <property type="molecule type" value="Genomic_DNA"/>
</dbReference>
<dbReference type="NCBIfam" id="TIGR00641">
    <property type="entry name" value="acid_CoA_mut_N"/>
    <property type="match status" value="1"/>
</dbReference>
<gene>
    <name evidence="10" type="ORF">JCM9152_2637</name>
</gene>
<dbReference type="AlphaFoldDB" id="W4QGH0"/>
<dbReference type="InterPro" id="IPR016176">
    <property type="entry name" value="Cbl-dep_enz_cat"/>
</dbReference>
<comment type="similarity">
    <text evidence="2">Belongs to the methylmalonyl-CoA mutase family.</text>
</comment>
<sequence length="713" mass="80093">MIRKAFQRTPFSTIERLYKQELQQEETSFFYRESESCPHVESYPGNRPFVRGPYPTMYKKKPWTIRQYGGFSTVTDSNRFYRECLQAGQTGLSIAFDLATHRGYDSDHPAVVSDVGKAGVAIDTVEDMIELFTDIPLDQISVSMTMNGAVLPIMAFFIVAAEEYGVDKKQLKGTIQNDILKEYLVRNTYIYPPKASMDISTSIMSYLAHHVPSFNSVSVSGYHLQEAGAPAELELAYTICNGMEYVKAGMEAGLDVDQLAPRLSFFWGIGMNFFEEIAKLRAARLLWSNVMERFQPTNEHSFRLRAHSQTSGWSLTAQAPYNNLVRTTIEAMAAVIGHTQSLHTNAYDEALALPSRYSAKLARQTQQFLRDETGLTDVIDPFGGSYYVESLTTQLYDKARKHISEIERNGGMVKAILTGIPQQKIALAATERQAAIDTKQEAIIGLNKHKSHGGKRTDENLLYLGNKQIRERQMMRLTAVKKGRDEQVVQEKLAAIKNEMKQKKNNLLELAIEAARVRATLGEISNALEQVVGRHTDTLSYVRGIYKKEWMYKHEREQVETEIKNYKEWVGKKPSILLTKLGQDGHDRGIKVIAAGFADFGFDVRMGQLFQTPQEAAQLCVKENVDCVGVSTLAGGHRELIQQFVQHLNKIGKKDLLMIVGGVIPDDDVPYLNKLGVTSIFHPGTVVIEAVLEVIHKLNEQVSVKKGVAYKKG</sequence>
<feature type="coiled-coil region" evidence="8">
    <location>
        <begin position="486"/>
        <end position="513"/>
    </location>
</feature>
<organism evidence="10 11">
    <name type="scientific">Halalkalibacter hemicellulosilyticusJCM 9152</name>
    <dbReference type="NCBI Taxonomy" id="1236971"/>
    <lineage>
        <taxon>Bacteria</taxon>
        <taxon>Bacillati</taxon>
        <taxon>Bacillota</taxon>
        <taxon>Bacilli</taxon>
        <taxon>Bacillales</taxon>
        <taxon>Bacillaceae</taxon>
        <taxon>Halalkalibacter</taxon>
    </lineage>
</organism>
<evidence type="ECO:0000256" key="7">
    <source>
        <dbReference type="ARBA" id="ARBA00023285"/>
    </source>
</evidence>
<dbReference type="InterPro" id="IPR006158">
    <property type="entry name" value="Cobalamin-bd"/>
</dbReference>
<evidence type="ECO:0000256" key="2">
    <source>
        <dbReference type="ARBA" id="ARBA00008465"/>
    </source>
</evidence>
<dbReference type="NCBIfam" id="TIGR00640">
    <property type="entry name" value="acid_CoA_mut_C"/>
    <property type="match status" value="1"/>
</dbReference>
<dbReference type="InterPro" id="IPR036724">
    <property type="entry name" value="Cobalamin-bd_sf"/>
</dbReference>
<comment type="cofactor">
    <cofactor evidence="1">
        <name>adenosylcob(III)alamin</name>
        <dbReference type="ChEBI" id="CHEBI:18408"/>
    </cofactor>
</comment>
<evidence type="ECO:0000313" key="10">
    <source>
        <dbReference type="EMBL" id="GAE31186.1"/>
    </source>
</evidence>
<dbReference type="GO" id="GO:0005737">
    <property type="term" value="C:cytoplasm"/>
    <property type="evidence" value="ECO:0007669"/>
    <property type="project" value="TreeGrafter"/>
</dbReference>
<evidence type="ECO:0000256" key="8">
    <source>
        <dbReference type="SAM" id="Coils"/>
    </source>
</evidence>
<dbReference type="CDD" id="cd02071">
    <property type="entry name" value="MM_CoA_mut_B12_BD"/>
    <property type="match status" value="1"/>
</dbReference>
<keyword evidence="4" id="KW-0846">Cobalamin</keyword>
<dbReference type="NCBIfam" id="NF006944">
    <property type="entry name" value="PRK09426.1"/>
    <property type="match status" value="1"/>
</dbReference>
<dbReference type="Pfam" id="PF02310">
    <property type="entry name" value="B12-binding"/>
    <property type="match status" value="1"/>
</dbReference>
<dbReference type="FunFam" id="3.20.20.240:FF:000001">
    <property type="entry name" value="Probable methylmalonyl-coa mutase"/>
    <property type="match status" value="1"/>
</dbReference>
<evidence type="ECO:0000259" key="9">
    <source>
        <dbReference type="PROSITE" id="PS51332"/>
    </source>
</evidence>
<keyword evidence="8" id="KW-0175">Coiled coil</keyword>
<dbReference type="SUPFAM" id="SSF52242">
    <property type="entry name" value="Cobalamin (vitamin B12)-binding domain"/>
    <property type="match status" value="1"/>
</dbReference>
<name>W4QGH0_9BACI</name>
<feature type="domain" description="B12-binding" evidence="9">
    <location>
        <begin position="573"/>
        <end position="705"/>
    </location>
</feature>
<dbReference type="InterPro" id="IPR006099">
    <property type="entry name" value="MeMalonylCoA_mutase_a/b_cat"/>
</dbReference>